<evidence type="ECO:0000256" key="1">
    <source>
        <dbReference type="SAM" id="Phobius"/>
    </source>
</evidence>
<keyword evidence="1" id="KW-0472">Membrane</keyword>
<reference evidence="2 3" key="1">
    <citation type="submission" date="2020-08" db="EMBL/GenBank/DDBJ databases">
        <title>Genomic Encyclopedia of Type Strains, Phase III (KMG-III): the genomes of soil and plant-associated and newly described type strains.</title>
        <authorList>
            <person name="Whitman W."/>
        </authorList>
    </citation>
    <scope>NUCLEOTIDE SEQUENCE [LARGE SCALE GENOMIC DNA]</scope>
    <source>
        <strain evidence="2 3">CECT 3287</strain>
    </source>
</reference>
<dbReference type="Proteomes" id="UP000590749">
    <property type="component" value="Unassembled WGS sequence"/>
</dbReference>
<sequence>MSSERGRGVVLHALAALILVIGLVWWWRAAPDGAGDGRLAHWRLTAEQLLPDIGEQEVANTLVLEPGTGYDEIVEVEQGDFLVSVVCAGDDGARVRVSLGGTDSGRGLRCSGARTPDIFSVGLTRQLRMHVTIDASGPVVFRYALQRSSG</sequence>
<protein>
    <submittedName>
        <fullName evidence="2">Uncharacterized protein</fullName>
    </submittedName>
</protein>
<proteinExistence type="predicted"/>
<feature type="transmembrane region" description="Helical" evidence="1">
    <location>
        <begin position="9"/>
        <end position="27"/>
    </location>
</feature>
<evidence type="ECO:0000313" key="3">
    <source>
        <dbReference type="Proteomes" id="UP000590749"/>
    </source>
</evidence>
<keyword evidence="1" id="KW-1133">Transmembrane helix</keyword>
<dbReference type="RefSeq" id="WP_183222388.1">
    <property type="nucleotide sequence ID" value="NZ_BMPW01000006.1"/>
</dbReference>
<keyword evidence="1" id="KW-0812">Transmembrane</keyword>
<evidence type="ECO:0000313" key="2">
    <source>
        <dbReference type="EMBL" id="MBB3096945.1"/>
    </source>
</evidence>
<dbReference type="Pfam" id="PF19487">
    <property type="entry name" value="DUF6023"/>
    <property type="match status" value="1"/>
</dbReference>
<accession>A0A7W5AIV9</accession>
<dbReference type="AlphaFoldDB" id="A0A7W5AIV9"/>
<keyword evidence="3" id="KW-1185">Reference proteome</keyword>
<comment type="caution">
    <text evidence="2">The sequence shown here is derived from an EMBL/GenBank/DDBJ whole genome shotgun (WGS) entry which is preliminary data.</text>
</comment>
<dbReference type="InterPro" id="IPR046065">
    <property type="entry name" value="DUF6023"/>
</dbReference>
<dbReference type="EMBL" id="JACHXF010000010">
    <property type="protein sequence ID" value="MBB3096945.1"/>
    <property type="molecule type" value="Genomic_DNA"/>
</dbReference>
<name>A0A7W5AIV9_9ACTN</name>
<gene>
    <name evidence="2" type="ORF">FHR83_004620</name>
</gene>
<organism evidence="2 3">
    <name type="scientific">Actinoplanes campanulatus</name>
    <dbReference type="NCBI Taxonomy" id="113559"/>
    <lineage>
        <taxon>Bacteria</taxon>
        <taxon>Bacillati</taxon>
        <taxon>Actinomycetota</taxon>
        <taxon>Actinomycetes</taxon>
        <taxon>Micromonosporales</taxon>
        <taxon>Micromonosporaceae</taxon>
        <taxon>Actinoplanes</taxon>
    </lineage>
</organism>